<sequence>MTQPPPSRLVPVGEKDHNPPTIIEKSTRKTKQPQQTLKIGTFNRLAARRQPSARRTFERSQSLTAANKDRSKEVKDLITSPPATNKYKKLKEELIKRLSASRDRKIQQLLKYEELGSRKPSQFLRHLQSLAGPSIPEEFIKSMWCSRLPPNIQALIASQPSGALDNLADLADRVCDIVSPLPHVNACSTSAAQAAPGSSMEVMSREIAELKQAVKNLTMQLNRQGRNPERYNNRRRSRSRSTSNYEKFPTCWYHSKFGAKATKCTKPCDYGRLGNSQGSR</sequence>
<gene>
    <name evidence="4" type="primary">LOC128198039</name>
</gene>
<dbReference type="PANTHER" id="PTHR33327:SF3">
    <property type="entry name" value="RNA-DIRECTED DNA POLYMERASE"/>
    <property type="match status" value="1"/>
</dbReference>
<dbReference type="RefSeq" id="XP_052746950.1">
    <property type="nucleotide sequence ID" value="XM_052890990.1"/>
</dbReference>
<feature type="region of interest" description="Disordered" evidence="1">
    <location>
        <begin position="220"/>
        <end position="242"/>
    </location>
</feature>
<reference evidence="4" key="1">
    <citation type="submission" date="2025-08" db="UniProtKB">
        <authorList>
            <consortium name="RefSeq"/>
        </authorList>
    </citation>
    <scope>IDENTIFICATION</scope>
</reference>
<protein>
    <submittedName>
        <fullName evidence="4">Uncharacterized protein LOC128198039</fullName>
    </submittedName>
</protein>
<feature type="domain" description="DUF7041" evidence="2">
    <location>
        <begin position="64"/>
        <end position="111"/>
    </location>
</feature>
<feature type="region of interest" description="Disordered" evidence="1">
    <location>
        <begin position="1"/>
        <end position="77"/>
    </location>
</feature>
<dbReference type="PANTHER" id="PTHR33327">
    <property type="entry name" value="ENDONUCLEASE"/>
    <property type="match status" value="1"/>
</dbReference>
<feature type="compositionally biased region" description="Basic and acidic residues" evidence="1">
    <location>
        <begin position="67"/>
        <end position="76"/>
    </location>
</feature>
<evidence type="ECO:0000313" key="4">
    <source>
        <dbReference type="RefSeq" id="XP_052746950.1"/>
    </source>
</evidence>
<organism evidence="3 4">
    <name type="scientific">Bicyclus anynana</name>
    <name type="common">Squinting bush brown butterfly</name>
    <dbReference type="NCBI Taxonomy" id="110368"/>
    <lineage>
        <taxon>Eukaryota</taxon>
        <taxon>Metazoa</taxon>
        <taxon>Ecdysozoa</taxon>
        <taxon>Arthropoda</taxon>
        <taxon>Hexapoda</taxon>
        <taxon>Insecta</taxon>
        <taxon>Pterygota</taxon>
        <taxon>Neoptera</taxon>
        <taxon>Endopterygota</taxon>
        <taxon>Lepidoptera</taxon>
        <taxon>Glossata</taxon>
        <taxon>Ditrysia</taxon>
        <taxon>Papilionoidea</taxon>
        <taxon>Nymphalidae</taxon>
        <taxon>Satyrinae</taxon>
        <taxon>Satyrini</taxon>
        <taxon>Mycalesina</taxon>
        <taxon>Bicyclus</taxon>
    </lineage>
</organism>
<dbReference type="GeneID" id="128198039"/>
<keyword evidence="3" id="KW-1185">Reference proteome</keyword>
<evidence type="ECO:0000259" key="2">
    <source>
        <dbReference type="Pfam" id="PF23055"/>
    </source>
</evidence>
<evidence type="ECO:0000313" key="3">
    <source>
        <dbReference type="Proteomes" id="UP001652582"/>
    </source>
</evidence>
<dbReference type="Pfam" id="PF23055">
    <property type="entry name" value="DUF7041"/>
    <property type="match status" value="1"/>
</dbReference>
<name>A0ABM3M789_BICAN</name>
<dbReference type="Proteomes" id="UP001652582">
    <property type="component" value="Unplaced"/>
</dbReference>
<dbReference type="InterPro" id="IPR055469">
    <property type="entry name" value="DUF7041"/>
</dbReference>
<evidence type="ECO:0000256" key="1">
    <source>
        <dbReference type="SAM" id="MobiDB-lite"/>
    </source>
</evidence>
<accession>A0ABM3M789</accession>
<proteinExistence type="predicted"/>